<gene>
    <name evidence="1" type="ordered locus">Sta7437_2529</name>
</gene>
<dbReference type="KEGG" id="scs:Sta7437_2529"/>
<dbReference type="EMBL" id="CP003653">
    <property type="protein sequence ID" value="AFZ36062.1"/>
    <property type="molecule type" value="Genomic_DNA"/>
</dbReference>
<proteinExistence type="predicted"/>
<dbReference type="eggNOG" id="ENOG502ZW5U">
    <property type="taxonomic scope" value="Bacteria"/>
</dbReference>
<dbReference type="OrthoDB" id="570991at2"/>
<reference evidence="2" key="1">
    <citation type="journal article" date="2013" name="Proc. Natl. Acad. Sci. U.S.A.">
        <title>Improving the coverage of the cyanobacterial phylum using diversity-driven genome sequencing.</title>
        <authorList>
            <person name="Shih P.M."/>
            <person name="Wu D."/>
            <person name="Latifi A."/>
            <person name="Axen S.D."/>
            <person name="Fewer D.P."/>
            <person name="Talla E."/>
            <person name="Calteau A."/>
            <person name="Cai F."/>
            <person name="Tandeau de Marsac N."/>
            <person name="Rippka R."/>
            <person name="Herdman M."/>
            <person name="Sivonen K."/>
            <person name="Coursin T."/>
            <person name="Laurent T."/>
            <person name="Goodwin L."/>
            <person name="Nolan M."/>
            <person name="Davenport K.W."/>
            <person name="Han C.S."/>
            <person name="Rubin E.M."/>
            <person name="Eisen J.A."/>
            <person name="Woyke T."/>
            <person name="Gugger M."/>
            <person name="Kerfeld C.A."/>
        </authorList>
    </citation>
    <scope>NUCLEOTIDE SEQUENCE [LARGE SCALE GENOMIC DNA]</scope>
    <source>
        <strain evidence="2">ATCC 29371 / PCC 7437</strain>
    </source>
</reference>
<keyword evidence="2" id="KW-1185">Reference proteome</keyword>
<accession>K9XWN1</accession>
<organism evidence="1 2">
    <name type="scientific">Stanieria cyanosphaera (strain ATCC 29371 / PCC 7437)</name>
    <dbReference type="NCBI Taxonomy" id="111780"/>
    <lineage>
        <taxon>Bacteria</taxon>
        <taxon>Bacillati</taxon>
        <taxon>Cyanobacteriota</taxon>
        <taxon>Cyanophyceae</taxon>
        <taxon>Pleurocapsales</taxon>
        <taxon>Dermocarpellaceae</taxon>
        <taxon>Stanieria</taxon>
    </lineage>
</organism>
<dbReference type="HOGENOM" id="CLU_1140918_0_0_3"/>
<dbReference type="Proteomes" id="UP000010473">
    <property type="component" value="Chromosome"/>
</dbReference>
<sequence length="255" mass="28727">MESLNFDFSRQTATTIKFIEEIGIIIAAKNLTPTMVSQDFLKFSGIVPQNWELSQEPILNPTYAQLNFQNGINIVAQPRTITINESITGKSINEIQSPLVTRKYVEKLPHAEYQALSFSPKIIVPFPNNGEIAYKYLTKTLLAPGSWHEIGKGLVQAGINLVYQLDRCQLTLSISEARLQQPQQQPVFALLFAGSFNYSITNDNPQQRLERLAQGLNFWQTDLQTFRELVNQKFLAEGNIGQFTQEASIFPVGAM</sequence>
<dbReference type="RefSeq" id="WP_015193730.1">
    <property type="nucleotide sequence ID" value="NC_019748.1"/>
</dbReference>
<protein>
    <submittedName>
        <fullName evidence="1">Uncharacterized protein</fullName>
    </submittedName>
</protein>
<dbReference type="STRING" id="111780.Sta7437_2529"/>
<dbReference type="AlphaFoldDB" id="K9XWN1"/>
<name>K9XWN1_STAC7</name>
<evidence type="ECO:0000313" key="2">
    <source>
        <dbReference type="Proteomes" id="UP000010473"/>
    </source>
</evidence>
<evidence type="ECO:0000313" key="1">
    <source>
        <dbReference type="EMBL" id="AFZ36062.1"/>
    </source>
</evidence>